<name>A0A7J9JET1_9ROSI</name>
<evidence type="ECO:0008006" key="3">
    <source>
        <dbReference type="Google" id="ProtNLM"/>
    </source>
</evidence>
<accession>A0A7J9JET1</accession>
<proteinExistence type="predicted"/>
<evidence type="ECO:0000313" key="2">
    <source>
        <dbReference type="Proteomes" id="UP000593575"/>
    </source>
</evidence>
<evidence type="ECO:0000313" key="1">
    <source>
        <dbReference type="EMBL" id="MBA0832438.1"/>
    </source>
</evidence>
<dbReference type="EMBL" id="JABFAE010000007">
    <property type="protein sequence ID" value="MBA0832438.1"/>
    <property type="molecule type" value="Genomic_DNA"/>
</dbReference>
<feature type="non-terminal residue" evidence="1">
    <location>
        <position position="101"/>
    </location>
</feature>
<sequence length="101" mass="11214">MYIIELDGLEIVLHVKCMGDTRWKPPDNPFVRINFDAAYKTTNKMSCSGLVIRGANERILGSITILDETIPLVFAAEALTCVQGLQIRLDLGFCNTPKITT</sequence>
<dbReference type="AlphaFoldDB" id="A0A7J9JET1"/>
<comment type="caution">
    <text evidence="1">The sequence shown here is derived from an EMBL/GenBank/DDBJ whole genome shotgun (WGS) entry which is preliminary data.</text>
</comment>
<organism evidence="1 2">
    <name type="scientific">Gossypium armourianum</name>
    <dbReference type="NCBI Taxonomy" id="34283"/>
    <lineage>
        <taxon>Eukaryota</taxon>
        <taxon>Viridiplantae</taxon>
        <taxon>Streptophyta</taxon>
        <taxon>Embryophyta</taxon>
        <taxon>Tracheophyta</taxon>
        <taxon>Spermatophyta</taxon>
        <taxon>Magnoliopsida</taxon>
        <taxon>eudicotyledons</taxon>
        <taxon>Gunneridae</taxon>
        <taxon>Pentapetalae</taxon>
        <taxon>rosids</taxon>
        <taxon>malvids</taxon>
        <taxon>Malvales</taxon>
        <taxon>Malvaceae</taxon>
        <taxon>Malvoideae</taxon>
        <taxon>Gossypium</taxon>
    </lineage>
</organism>
<dbReference type="Proteomes" id="UP000593575">
    <property type="component" value="Unassembled WGS sequence"/>
</dbReference>
<gene>
    <name evidence="1" type="ORF">Goarm_016827</name>
</gene>
<keyword evidence="2" id="KW-1185">Reference proteome</keyword>
<reference evidence="1 2" key="1">
    <citation type="journal article" date="2019" name="Genome Biol. Evol.">
        <title>Insights into the evolution of the New World diploid cottons (Gossypium, subgenus Houzingenia) based on genome sequencing.</title>
        <authorList>
            <person name="Grover C.E."/>
            <person name="Arick M.A. 2nd"/>
            <person name="Thrash A."/>
            <person name="Conover J.L."/>
            <person name="Sanders W.S."/>
            <person name="Peterson D.G."/>
            <person name="Frelichowski J.E."/>
            <person name="Scheffler J.A."/>
            <person name="Scheffler B.E."/>
            <person name="Wendel J.F."/>
        </authorList>
    </citation>
    <scope>NUCLEOTIDE SEQUENCE [LARGE SCALE GENOMIC DNA]</scope>
    <source>
        <strain evidence="1">6</strain>
        <tissue evidence="1">Leaf</tissue>
    </source>
</reference>
<protein>
    <recommendedName>
        <fullName evidence="3">RNase H type-1 domain-containing protein</fullName>
    </recommendedName>
</protein>